<evidence type="ECO:0000256" key="2">
    <source>
        <dbReference type="ARBA" id="ARBA00009174"/>
    </source>
</evidence>
<evidence type="ECO:0000256" key="1">
    <source>
        <dbReference type="ARBA" id="ARBA00004496"/>
    </source>
</evidence>
<protein>
    <recommendedName>
        <fullName evidence="9">3-hydroxyacyl-[acyl-carrier-protein] dehydratase FabZ</fullName>
        <ecNumber evidence="9">4.2.1.59</ecNumber>
    </recommendedName>
    <alternativeName>
        <fullName evidence="9">(3R)-hydroxymyristoyl-[acyl-carrier-protein] dehydratase</fullName>
        <shortName evidence="9">(3R)-hydroxymyristoyl-ACP dehydrase</shortName>
    </alternativeName>
    <alternativeName>
        <fullName evidence="9">Beta-hydroxyacyl-ACP dehydratase</fullName>
    </alternativeName>
</protein>
<evidence type="ECO:0000313" key="10">
    <source>
        <dbReference type="EMBL" id="QNS01944.1"/>
    </source>
</evidence>
<dbReference type="HAMAP" id="MF_00406">
    <property type="entry name" value="FabZ"/>
    <property type="match status" value="1"/>
</dbReference>
<keyword evidence="7 9" id="KW-0456">Lyase</keyword>
<reference evidence="10 11" key="1">
    <citation type="submission" date="2020-09" db="EMBL/GenBank/DDBJ databases">
        <title>Genome sequence of the banana aphid, Pentalonia nigronervosa Coquerel (Hemiptera: Aphididae) and its symbionts.</title>
        <authorList>
            <person name="Mathers T.C."/>
            <person name="Mugford S.T."/>
            <person name="Hogenhout S.A."/>
            <person name="Tripathi L."/>
        </authorList>
    </citation>
    <scope>NUCLEOTIDE SEQUENCE [LARGE SCALE GENOMIC DNA]</scope>
    <source>
        <strain evidence="10">Ba4</strain>
    </source>
</reference>
<dbReference type="PANTHER" id="PTHR30272:SF1">
    <property type="entry name" value="3-HYDROXYACYL-[ACYL-CARRIER-PROTEIN] DEHYDRATASE"/>
    <property type="match status" value="1"/>
</dbReference>
<name>A0A7H1AZN9_9GAMM</name>
<keyword evidence="3 9" id="KW-0963">Cytoplasm</keyword>
<dbReference type="GO" id="GO:0009245">
    <property type="term" value="P:lipid A biosynthetic process"/>
    <property type="evidence" value="ECO:0007669"/>
    <property type="project" value="UniProtKB-UniRule"/>
</dbReference>
<sequence>MNFLKETLNIKDILSILPHRYPFLMVDRVIDFKAFKYLRAIKNCTSSETCFQGHFINNPVFPGVLIVESMAQATAILIYKSINTLNINKLCYFVGMDNVRFKKSVIPGDKIFIEVFILKKHKKIIQFKILASVDASIVCRSTMMFLIKNSCI</sequence>
<evidence type="ECO:0000256" key="6">
    <source>
        <dbReference type="ARBA" id="ARBA00023098"/>
    </source>
</evidence>
<evidence type="ECO:0000256" key="9">
    <source>
        <dbReference type="HAMAP-Rule" id="MF_00406"/>
    </source>
</evidence>
<dbReference type="GO" id="GO:0019171">
    <property type="term" value="F:(3R)-hydroxyacyl-[acyl-carrier-protein] dehydratase activity"/>
    <property type="evidence" value="ECO:0007669"/>
    <property type="project" value="UniProtKB-EC"/>
</dbReference>
<dbReference type="GO" id="GO:0006633">
    <property type="term" value="P:fatty acid biosynthetic process"/>
    <property type="evidence" value="ECO:0007669"/>
    <property type="project" value="UniProtKB-UniRule"/>
</dbReference>
<keyword evidence="5 9" id="KW-0441">Lipid A biosynthesis</keyword>
<dbReference type="PANTHER" id="PTHR30272">
    <property type="entry name" value="3-HYDROXYACYL-[ACYL-CARRIER-PROTEIN] DEHYDRATASE"/>
    <property type="match status" value="1"/>
</dbReference>
<evidence type="ECO:0000256" key="4">
    <source>
        <dbReference type="ARBA" id="ARBA00022516"/>
    </source>
</evidence>
<dbReference type="AlphaFoldDB" id="A0A7H1AZN9"/>
<dbReference type="CDD" id="cd01288">
    <property type="entry name" value="FabZ"/>
    <property type="match status" value="1"/>
</dbReference>
<dbReference type="GO" id="GO:0005737">
    <property type="term" value="C:cytoplasm"/>
    <property type="evidence" value="ECO:0007669"/>
    <property type="project" value="UniProtKB-SubCell"/>
</dbReference>
<comment type="function">
    <text evidence="8 9">Involved in unsaturated fatty acids biosynthesis. Catalyzes the dehydration of short chain beta-hydroxyacyl-ACPs and long chain saturated and unsaturated beta-hydroxyacyl-ACPs.</text>
</comment>
<keyword evidence="4 9" id="KW-0444">Lipid biosynthesis</keyword>
<evidence type="ECO:0000256" key="5">
    <source>
        <dbReference type="ARBA" id="ARBA00022556"/>
    </source>
</evidence>
<proteinExistence type="inferred from homology"/>
<dbReference type="Proteomes" id="UP000516346">
    <property type="component" value="Chromosome"/>
</dbReference>
<keyword evidence="6 9" id="KW-0443">Lipid metabolism</keyword>
<evidence type="ECO:0000256" key="7">
    <source>
        <dbReference type="ARBA" id="ARBA00023239"/>
    </source>
</evidence>
<evidence type="ECO:0000313" key="11">
    <source>
        <dbReference type="Proteomes" id="UP000516346"/>
    </source>
</evidence>
<dbReference type="SUPFAM" id="SSF54637">
    <property type="entry name" value="Thioesterase/thiol ester dehydrase-isomerase"/>
    <property type="match status" value="1"/>
</dbReference>
<dbReference type="NCBIfam" id="NF000582">
    <property type="entry name" value="PRK00006.1"/>
    <property type="match status" value="1"/>
</dbReference>
<dbReference type="Pfam" id="PF07977">
    <property type="entry name" value="FabA"/>
    <property type="match status" value="1"/>
</dbReference>
<dbReference type="EC" id="4.2.1.59" evidence="9"/>
<feature type="active site" evidence="9">
    <location>
        <position position="54"/>
    </location>
</feature>
<organism evidence="10 11">
    <name type="scientific">Buchnera aphidicola</name>
    <name type="common">Pentalonia nigronervosa</name>
    <dbReference type="NCBI Taxonomy" id="1309793"/>
    <lineage>
        <taxon>Bacteria</taxon>
        <taxon>Pseudomonadati</taxon>
        <taxon>Pseudomonadota</taxon>
        <taxon>Gammaproteobacteria</taxon>
        <taxon>Enterobacterales</taxon>
        <taxon>Erwiniaceae</taxon>
        <taxon>Buchnera</taxon>
    </lineage>
</organism>
<comment type="catalytic activity">
    <reaction evidence="9">
        <text>a (3R)-hydroxyacyl-[ACP] = a (2E)-enoyl-[ACP] + H2O</text>
        <dbReference type="Rhea" id="RHEA:13097"/>
        <dbReference type="Rhea" id="RHEA-COMP:9925"/>
        <dbReference type="Rhea" id="RHEA-COMP:9945"/>
        <dbReference type="ChEBI" id="CHEBI:15377"/>
        <dbReference type="ChEBI" id="CHEBI:78784"/>
        <dbReference type="ChEBI" id="CHEBI:78827"/>
        <dbReference type="EC" id="4.2.1.59"/>
    </reaction>
</comment>
<dbReference type="EMBL" id="CP061275">
    <property type="protein sequence ID" value="QNS01944.1"/>
    <property type="molecule type" value="Genomic_DNA"/>
</dbReference>
<dbReference type="GO" id="GO:0016020">
    <property type="term" value="C:membrane"/>
    <property type="evidence" value="ECO:0007669"/>
    <property type="project" value="GOC"/>
</dbReference>
<dbReference type="FunFam" id="3.10.129.10:FF:000001">
    <property type="entry name" value="3-hydroxyacyl-[acyl-carrier-protein] dehydratase FabZ"/>
    <property type="match status" value="1"/>
</dbReference>
<accession>A0A7H1AZN9</accession>
<dbReference type="InterPro" id="IPR010084">
    <property type="entry name" value="FabZ"/>
</dbReference>
<dbReference type="InterPro" id="IPR013114">
    <property type="entry name" value="FabA_FabZ"/>
</dbReference>
<dbReference type="NCBIfam" id="TIGR01750">
    <property type="entry name" value="fabZ"/>
    <property type="match status" value="1"/>
</dbReference>
<evidence type="ECO:0000256" key="8">
    <source>
        <dbReference type="ARBA" id="ARBA00025049"/>
    </source>
</evidence>
<comment type="subcellular location">
    <subcellularLocation>
        <location evidence="1 9">Cytoplasm</location>
    </subcellularLocation>
</comment>
<gene>
    <name evidence="9 10" type="primary">fabZ</name>
    <name evidence="10" type="ORF">ICW73_00485</name>
</gene>
<evidence type="ECO:0000256" key="3">
    <source>
        <dbReference type="ARBA" id="ARBA00022490"/>
    </source>
</evidence>
<dbReference type="InterPro" id="IPR029069">
    <property type="entry name" value="HotDog_dom_sf"/>
</dbReference>
<comment type="similarity">
    <text evidence="2 9">Belongs to the thioester dehydratase family. FabZ subfamily.</text>
</comment>
<dbReference type="Gene3D" id="3.10.129.10">
    <property type="entry name" value="Hotdog Thioesterase"/>
    <property type="match status" value="1"/>
</dbReference>